<sequence length="167" mass="19176">MPVFAIVMLIILAALVALLIFLYFWGKKLQKRQDESREKMEETKQSVQMLVIDKKMLPIKSSGLPQAAIDQTPKYLRRSKLPIVKARCQGKIMTFIADSNIYPVIPLKKEVKATISGLYIMDVRAIRGQLEQPPKKKKWYQKLSRKADEARKELDSSKSSKAKGKKR</sequence>
<comment type="caution">
    <text evidence="3">The sequence shown here is derived from an EMBL/GenBank/DDBJ whole genome shotgun (WGS) entry which is preliminary data.</text>
</comment>
<keyword evidence="2" id="KW-0812">Transmembrane</keyword>
<feature type="transmembrane region" description="Helical" evidence="2">
    <location>
        <begin position="6"/>
        <end position="25"/>
    </location>
</feature>
<feature type="compositionally biased region" description="Basic residues" evidence="1">
    <location>
        <begin position="135"/>
        <end position="144"/>
    </location>
</feature>
<dbReference type="EMBL" id="VULZ01000019">
    <property type="protein sequence ID" value="MSS15991.1"/>
    <property type="molecule type" value="Genomic_DNA"/>
</dbReference>
<dbReference type="AlphaFoldDB" id="A0A6L5X6N6"/>
<protein>
    <submittedName>
        <fullName evidence="3">Uncharacterized protein</fullName>
    </submittedName>
</protein>
<reference evidence="3 4" key="1">
    <citation type="submission" date="2019-08" db="EMBL/GenBank/DDBJ databases">
        <title>In-depth cultivation of the pig gut microbiome towards novel bacterial diversity and tailored functional studies.</title>
        <authorList>
            <person name="Wylensek D."/>
            <person name="Hitch T.C.A."/>
            <person name="Clavel T."/>
        </authorList>
    </citation>
    <scope>NUCLEOTIDE SEQUENCE [LARGE SCALE GENOMIC DNA]</scope>
    <source>
        <strain evidence="3 4">Oil+RF-744-WCA-WT-11</strain>
    </source>
</reference>
<proteinExistence type="predicted"/>
<dbReference type="RefSeq" id="WP_154527379.1">
    <property type="nucleotide sequence ID" value="NZ_VULZ01000019.1"/>
</dbReference>
<accession>A0A6L5X6N6</accession>
<evidence type="ECO:0000313" key="3">
    <source>
        <dbReference type="EMBL" id="MSS15991.1"/>
    </source>
</evidence>
<gene>
    <name evidence="3" type="ORF">FYJ35_13310</name>
</gene>
<keyword evidence="2" id="KW-1133">Transmembrane helix</keyword>
<feature type="compositionally biased region" description="Basic and acidic residues" evidence="1">
    <location>
        <begin position="145"/>
        <end position="158"/>
    </location>
</feature>
<organism evidence="3 4">
    <name type="scientific">Porcincola intestinalis</name>
    <dbReference type="NCBI Taxonomy" id="2606632"/>
    <lineage>
        <taxon>Bacteria</taxon>
        <taxon>Bacillati</taxon>
        <taxon>Bacillota</taxon>
        <taxon>Clostridia</taxon>
        <taxon>Lachnospirales</taxon>
        <taxon>Lachnospiraceae</taxon>
        <taxon>Porcincola</taxon>
    </lineage>
</organism>
<name>A0A6L5X6N6_9FIRM</name>
<evidence type="ECO:0000313" key="4">
    <source>
        <dbReference type="Proteomes" id="UP000481852"/>
    </source>
</evidence>
<evidence type="ECO:0000256" key="2">
    <source>
        <dbReference type="SAM" id="Phobius"/>
    </source>
</evidence>
<keyword evidence="2" id="KW-0472">Membrane</keyword>
<keyword evidence="4" id="KW-1185">Reference proteome</keyword>
<dbReference type="Proteomes" id="UP000481852">
    <property type="component" value="Unassembled WGS sequence"/>
</dbReference>
<feature type="region of interest" description="Disordered" evidence="1">
    <location>
        <begin position="132"/>
        <end position="167"/>
    </location>
</feature>
<evidence type="ECO:0000256" key="1">
    <source>
        <dbReference type="SAM" id="MobiDB-lite"/>
    </source>
</evidence>